<keyword evidence="2" id="KW-1185">Reference proteome</keyword>
<name>A0ACC1CB72_9ROSI</name>
<evidence type="ECO:0000313" key="2">
    <source>
        <dbReference type="Proteomes" id="UP001164250"/>
    </source>
</evidence>
<sequence length="264" mass="28931">MGCGGSKTESGKDAVGQKLPPVLRRRYEEIRGRRHAAGLGTLSKKELLKEGINEEHERSPSQFRTIGDDNDINHRQSTCSPEEIAAILRAAKVTPEPAEEAAEPDSSGEAVTDNKKEEKPLVEETEQGESEGEGEEDDDDDDSGGSNVRDDCLRHSSPSFRVYCVDSLENCKDEDDSKEDDDKSQSQSQNSRDDIDSGEIVANGASRIKTKEKGKKGSRFRMNMCKGRNPAAIKGLLNVTSCYPPSSSRHDKARLLVPKPEPNS</sequence>
<proteinExistence type="predicted"/>
<protein>
    <submittedName>
        <fullName evidence="1">Uncharacterized protein</fullName>
    </submittedName>
</protein>
<comment type="caution">
    <text evidence="1">The sequence shown here is derived from an EMBL/GenBank/DDBJ whole genome shotgun (WGS) entry which is preliminary data.</text>
</comment>
<dbReference type="Proteomes" id="UP001164250">
    <property type="component" value="Chromosome 1"/>
</dbReference>
<dbReference type="EMBL" id="CM047897">
    <property type="protein sequence ID" value="KAJ0112970.1"/>
    <property type="molecule type" value="Genomic_DNA"/>
</dbReference>
<organism evidence="1 2">
    <name type="scientific">Pistacia atlantica</name>
    <dbReference type="NCBI Taxonomy" id="434234"/>
    <lineage>
        <taxon>Eukaryota</taxon>
        <taxon>Viridiplantae</taxon>
        <taxon>Streptophyta</taxon>
        <taxon>Embryophyta</taxon>
        <taxon>Tracheophyta</taxon>
        <taxon>Spermatophyta</taxon>
        <taxon>Magnoliopsida</taxon>
        <taxon>eudicotyledons</taxon>
        <taxon>Gunneridae</taxon>
        <taxon>Pentapetalae</taxon>
        <taxon>rosids</taxon>
        <taxon>malvids</taxon>
        <taxon>Sapindales</taxon>
        <taxon>Anacardiaceae</taxon>
        <taxon>Pistacia</taxon>
    </lineage>
</organism>
<gene>
    <name evidence="1" type="ORF">Patl1_01282</name>
</gene>
<reference evidence="2" key="1">
    <citation type="journal article" date="2023" name="G3 (Bethesda)">
        <title>Genome assembly and association tests identify interacting loci associated with vigor, precocity, and sex in interspecific pistachio rootstocks.</title>
        <authorList>
            <person name="Palmer W."/>
            <person name="Jacygrad E."/>
            <person name="Sagayaradj S."/>
            <person name="Cavanaugh K."/>
            <person name="Han R."/>
            <person name="Bertier L."/>
            <person name="Beede B."/>
            <person name="Kafkas S."/>
            <person name="Golino D."/>
            <person name="Preece J."/>
            <person name="Michelmore R."/>
        </authorList>
    </citation>
    <scope>NUCLEOTIDE SEQUENCE [LARGE SCALE GENOMIC DNA]</scope>
</reference>
<evidence type="ECO:0000313" key="1">
    <source>
        <dbReference type="EMBL" id="KAJ0112970.1"/>
    </source>
</evidence>
<accession>A0ACC1CB72</accession>